<name>A0ABD1IWP6_9TELE</name>
<dbReference type="InterPro" id="IPR012340">
    <property type="entry name" value="NA-bd_OB-fold"/>
</dbReference>
<keyword evidence="2 4" id="KW-0694">RNA-binding</keyword>
<dbReference type="Proteomes" id="UP001591681">
    <property type="component" value="Unassembled WGS sequence"/>
</dbReference>
<organism evidence="7 8">
    <name type="scientific">Coilia grayii</name>
    <name type="common">Gray's grenadier anchovy</name>
    <dbReference type="NCBI Taxonomy" id="363190"/>
    <lineage>
        <taxon>Eukaryota</taxon>
        <taxon>Metazoa</taxon>
        <taxon>Chordata</taxon>
        <taxon>Craniata</taxon>
        <taxon>Vertebrata</taxon>
        <taxon>Euteleostomi</taxon>
        <taxon>Actinopterygii</taxon>
        <taxon>Neopterygii</taxon>
        <taxon>Teleostei</taxon>
        <taxon>Clupei</taxon>
        <taxon>Clupeiformes</taxon>
        <taxon>Clupeoidei</taxon>
        <taxon>Engraulidae</taxon>
        <taxon>Coilinae</taxon>
        <taxon>Coilia</taxon>
    </lineage>
</organism>
<evidence type="ECO:0000256" key="3">
    <source>
        <dbReference type="ARBA" id="ARBA00022917"/>
    </source>
</evidence>
<evidence type="ECO:0000256" key="4">
    <source>
        <dbReference type="PROSITE-ProRule" id="PRU00209"/>
    </source>
</evidence>
<dbReference type="Pfam" id="PF01588">
    <property type="entry name" value="tRNA_bind"/>
    <property type="match status" value="1"/>
</dbReference>
<feature type="region of interest" description="Disordered" evidence="5">
    <location>
        <begin position="66"/>
        <end position="121"/>
    </location>
</feature>
<dbReference type="InterPro" id="IPR051270">
    <property type="entry name" value="Tyrosine-tRNA_ligase_regulator"/>
</dbReference>
<keyword evidence="1 4" id="KW-0820">tRNA-binding</keyword>
<dbReference type="AlphaFoldDB" id="A0ABD1IWP6"/>
<dbReference type="GO" id="GO:0006412">
    <property type="term" value="P:translation"/>
    <property type="evidence" value="ECO:0007669"/>
    <property type="project" value="UniProtKB-KW"/>
</dbReference>
<comment type="caution">
    <text evidence="7">The sequence shown here is derived from an EMBL/GenBank/DDBJ whole genome shotgun (WGS) entry which is preliminary data.</text>
</comment>
<dbReference type="PANTHER" id="PTHR11586">
    <property type="entry name" value="TRNA-AMINOACYLATION COFACTOR ARC1 FAMILY MEMBER"/>
    <property type="match status" value="1"/>
</dbReference>
<keyword evidence="3" id="KW-0648">Protein biosynthesis</keyword>
<evidence type="ECO:0000313" key="7">
    <source>
        <dbReference type="EMBL" id="KAL2079364.1"/>
    </source>
</evidence>
<evidence type="ECO:0000256" key="5">
    <source>
        <dbReference type="SAM" id="MobiDB-lite"/>
    </source>
</evidence>
<sequence length="291" mass="31834">MSAPGLPPRDELLRKEQEQMMEFITQKMLLLGEKAMLQKSVREEKKLLVENAKLKEEIEQLKKQLQENQRRKAAKLKALAEAQPASPSPPEPTGGATLTPSATPAPRPAPRSEARKKKGACRRSGGQECELAVWQLDLRVGRILSARQHPEAESLCVQEVDLGEGQPRTAVSRVMTNTPTEQMSESLCVCVCNGRAVRVRGVLSKVHVLCAADSAHLEMIAPPTSAQPGDRVTFNNYPGEPDRELSPRVFGRLQPDLSIDVRGVACYRGVAFEVKGKGLCRAPSVCNGSIK</sequence>
<evidence type="ECO:0000256" key="2">
    <source>
        <dbReference type="ARBA" id="ARBA00022884"/>
    </source>
</evidence>
<accession>A0ABD1IWP6</accession>
<feature type="compositionally biased region" description="Low complexity" evidence="5">
    <location>
        <begin position="76"/>
        <end position="85"/>
    </location>
</feature>
<gene>
    <name evidence="7" type="ORF">ACEWY4_025108</name>
</gene>
<evidence type="ECO:0000313" key="8">
    <source>
        <dbReference type="Proteomes" id="UP001591681"/>
    </source>
</evidence>
<feature type="compositionally biased region" description="Low complexity" evidence="5">
    <location>
        <begin position="93"/>
        <end position="102"/>
    </location>
</feature>
<evidence type="ECO:0000259" key="6">
    <source>
        <dbReference type="PROSITE" id="PS50886"/>
    </source>
</evidence>
<evidence type="ECO:0000256" key="1">
    <source>
        <dbReference type="ARBA" id="ARBA00022555"/>
    </source>
</evidence>
<dbReference type="PROSITE" id="PS50886">
    <property type="entry name" value="TRBD"/>
    <property type="match status" value="1"/>
</dbReference>
<dbReference type="EMBL" id="JBHFQA010000022">
    <property type="protein sequence ID" value="KAL2079364.1"/>
    <property type="molecule type" value="Genomic_DNA"/>
</dbReference>
<protein>
    <recommendedName>
        <fullName evidence="6">tRNA-binding domain-containing protein</fullName>
    </recommendedName>
</protein>
<dbReference type="GO" id="GO:0000049">
    <property type="term" value="F:tRNA binding"/>
    <property type="evidence" value="ECO:0007669"/>
    <property type="project" value="UniProtKB-UniRule"/>
</dbReference>
<keyword evidence="8" id="KW-1185">Reference proteome</keyword>
<dbReference type="SUPFAM" id="SSF50249">
    <property type="entry name" value="Nucleic acid-binding proteins"/>
    <property type="match status" value="1"/>
</dbReference>
<reference evidence="7 8" key="1">
    <citation type="submission" date="2024-09" db="EMBL/GenBank/DDBJ databases">
        <title>A chromosome-level genome assembly of Gray's grenadier anchovy, Coilia grayii.</title>
        <authorList>
            <person name="Fu Z."/>
        </authorList>
    </citation>
    <scope>NUCLEOTIDE SEQUENCE [LARGE SCALE GENOMIC DNA]</scope>
    <source>
        <strain evidence="7">G4</strain>
        <tissue evidence="7">Muscle</tissue>
    </source>
</reference>
<proteinExistence type="predicted"/>
<dbReference type="PANTHER" id="PTHR11586:SF42">
    <property type="entry name" value="AMINOACYL TRNA SYNTHASE COMPLEX-INTERACTING MULTIFUNCTIONAL PROTEIN 1"/>
    <property type="match status" value="1"/>
</dbReference>
<dbReference type="Gene3D" id="2.40.50.140">
    <property type="entry name" value="Nucleic acid-binding proteins"/>
    <property type="match status" value="1"/>
</dbReference>
<dbReference type="InterPro" id="IPR002547">
    <property type="entry name" value="tRNA-bd_dom"/>
</dbReference>
<feature type="domain" description="TRNA-binding" evidence="6">
    <location>
        <begin position="132"/>
        <end position="233"/>
    </location>
</feature>